<dbReference type="Proteomes" id="UP000187429">
    <property type="component" value="Unassembled WGS sequence"/>
</dbReference>
<protein>
    <submittedName>
        <fullName evidence="1">Uncharacterized protein</fullName>
    </submittedName>
</protein>
<evidence type="ECO:0000313" key="1">
    <source>
        <dbReference type="EMBL" id="OMJ18390.1"/>
    </source>
</evidence>
<dbReference type="EMBL" id="LSSM01003291">
    <property type="protein sequence ID" value="OMJ18390.1"/>
    <property type="molecule type" value="Genomic_DNA"/>
</dbReference>
<proteinExistence type="predicted"/>
<keyword evidence="2" id="KW-1185">Reference proteome</keyword>
<gene>
    <name evidence="1" type="ORF">AYI69_g7043</name>
</gene>
<evidence type="ECO:0000313" key="2">
    <source>
        <dbReference type="Proteomes" id="UP000187429"/>
    </source>
</evidence>
<feature type="non-terminal residue" evidence="1">
    <location>
        <position position="11"/>
    </location>
</feature>
<organism evidence="1 2">
    <name type="scientific">Smittium culicis</name>
    <dbReference type="NCBI Taxonomy" id="133412"/>
    <lineage>
        <taxon>Eukaryota</taxon>
        <taxon>Fungi</taxon>
        <taxon>Fungi incertae sedis</taxon>
        <taxon>Zoopagomycota</taxon>
        <taxon>Kickxellomycotina</taxon>
        <taxon>Harpellomycetes</taxon>
        <taxon>Harpellales</taxon>
        <taxon>Legeriomycetaceae</taxon>
        <taxon>Smittium</taxon>
    </lineage>
</organism>
<accession>A0A1R1XUS4</accession>
<reference evidence="2" key="1">
    <citation type="submission" date="2017-01" db="EMBL/GenBank/DDBJ databases">
        <authorList>
            <person name="Wang Y."/>
            <person name="White M."/>
            <person name="Kvist S."/>
            <person name="Moncalvo J.-M."/>
        </authorList>
    </citation>
    <scope>NUCLEOTIDE SEQUENCE [LARGE SCALE GENOMIC DNA]</scope>
    <source>
        <strain evidence="2">ID-206-W2</strain>
    </source>
</reference>
<comment type="caution">
    <text evidence="1">The sequence shown here is derived from an EMBL/GenBank/DDBJ whole genome shotgun (WGS) entry which is preliminary data.</text>
</comment>
<sequence>MFTNPLDSTSN</sequence>
<name>A0A1R1XUS4_9FUNG</name>